<dbReference type="GO" id="GO:0045259">
    <property type="term" value="C:proton-transporting ATP synthase complex"/>
    <property type="evidence" value="ECO:0007669"/>
    <property type="project" value="UniProtKB-KW"/>
</dbReference>
<comment type="function">
    <text evidence="13">Component of the F(0) channel, it forms part of the peripheral stalk, linking F(1) to F(0).</text>
</comment>
<evidence type="ECO:0000256" key="10">
    <source>
        <dbReference type="ARBA" id="ARBA00023310"/>
    </source>
</evidence>
<evidence type="ECO:0000256" key="12">
    <source>
        <dbReference type="ARBA" id="ARBA00037847"/>
    </source>
</evidence>
<feature type="coiled-coil region" evidence="15">
    <location>
        <begin position="68"/>
        <end position="139"/>
    </location>
</feature>
<reference evidence="16" key="2">
    <citation type="journal article" date="2021" name="PeerJ">
        <title>Extensive microbial diversity within the chicken gut microbiome revealed by metagenomics and culture.</title>
        <authorList>
            <person name="Gilroy R."/>
            <person name="Ravi A."/>
            <person name="Getino M."/>
            <person name="Pursley I."/>
            <person name="Horton D.L."/>
            <person name="Alikhan N.F."/>
            <person name="Baker D."/>
            <person name="Gharbi K."/>
            <person name="Hall N."/>
            <person name="Watson M."/>
            <person name="Adriaenssens E.M."/>
            <person name="Foster-Nyarko E."/>
            <person name="Jarju S."/>
            <person name="Secka A."/>
            <person name="Antonio M."/>
            <person name="Oren A."/>
            <person name="Chaudhuri R.R."/>
            <person name="La Ragione R."/>
            <person name="Hildebrand F."/>
            <person name="Pallen M.J."/>
        </authorList>
    </citation>
    <scope>NUCLEOTIDE SEQUENCE</scope>
    <source>
        <strain evidence="16">1748</strain>
    </source>
</reference>
<dbReference type="Pfam" id="PF00430">
    <property type="entry name" value="ATP-synt_B"/>
    <property type="match status" value="1"/>
</dbReference>
<organism evidence="16 17">
    <name type="scientific">Candidatus Scatoplasma merdavium</name>
    <dbReference type="NCBI Taxonomy" id="2840932"/>
    <lineage>
        <taxon>Bacteria</taxon>
        <taxon>Bacillati</taxon>
        <taxon>Bacillota</taxon>
        <taxon>Bacilli</taxon>
        <taxon>Bacillales</taxon>
        <taxon>Candidatus Scatoplasma</taxon>
    </lineage>
</organism>
<evidence type="ECO:0000256" key="2">
    <source>
        <dbReference type="ARBA" id="ARBA00022448"/>
    </source>
</evidence>
<dbReference type="AlphaFoldDB" id="A0A9D9D926"/>
<dbReference type="GO" id="GO:0046933">
    <property type="term" value="F:proton-transporting ATP synthase activity, rotational mechanism"/>
    <property type="evidence" value="ECO:0007669"/>
    <property type="project" value="UniProtKB-UniRule"/>
</dbReference>
<keyword evidence="7 13" id="KW-1133">Transmembrane helix</keyword>
<keyword evidence="6 13" id="KW-0375">Hydrogen ion transport</keyword>
<dbReference type="InterPro" id="IPR005864">
    <property type="entry name" value="ATP_synth_F0_bsu_bac"/>
</dbReference>
<evidence type="ECO:0000313" key="17">
    <source>
        <dbReference type="Proteomes" id="UP000823629"/>
    </source>
</evidence>
<comment type="similarity">
    <text evidence="1 13 14">Belongs to the ATPase B chain family.</text>
</comment>
<sequence>MDFLNLVILVDESGGLSIPVVDKLIPNLWAFLAQFIAFVIMAIIVVKFAYKPVHNFIAKRQEYVQSNLENIKKDRLEAEAANKKAQDNLSMSHKEAVEILNQAKLQAEKDKSQAEAELQKELQQKRIEAEKVIEQEKRKAVEDAKDEIVDIALQASSSLIGRNISSEDNKRLVEEMIEDVSGDNNGND</sequence>
<keyword evidence="9 13" id="KW-0472">Membrane</keyword>
<evidence type="ECO:0000256" key="11">
    <source>
        <dbReference type="ARBA" id="ARBA00025198"/>
    </source>
</evidence>
<dbReference type="NCBIfam" id="TIGR01144">
    <property type="entry name" value="ATP_synt_b"/>
    <property type="match status" value="1"/>
</dbReference>
<name>A0A9D9D926_9BACL</name>
<dbReference type="InterPro" id="IPR002146">
    <property type="entry name" value="ATP_synth_b/b'su_bac/chlpt"/>
</dbReference>
<evidence type="ECO:0000256" key="1">
    <source>
        <dbReference type="ARBA" id="ARBA00005513"/>
    </source>
</evidence>
<evidence type="ECO:0000256" key="3">
    <source>
        <dbReference type="ARBA" id="ARBA00022475"/>
    </source>
</evidence>
<evidence type="ECO:0000256" key="4">
    <source>
        <dbReference type="ARBA" id="ARBA00022547"/>
    </source>
</evidence>
<dbReference type="PANTHER" id="PTHR33445">
    <property type="entry name" value="ATP SYNTHASE SUBUNIT B', CHLOROPLASTIC"/>
    <property type="match status" value="1"/>
</dbReference>
<comment type="subunit">
    <text evidence="13">F-type ATPases have 2 components, F(1) - the catalytic core - and F(0) - the membrane proton channel. F(1) has five subunits: alpha(3), beta(3), gamma(1), delta(1), epsilon(1). F(0) has three main subunits: a(1), b(2) and c(10-14). The alpha and beta chains form an alternating ring which encloses part of the gamma chain. F(1) is attached to F(0) by a central stalk formed by the gamma and epsilon chains, while a peripheral stalk is formed by the delta and b chains.</text>
</comment>
<dbReference type="HAMAP" id="MF_01398">
    <property type="entry name" value="ATP_synth_b_bprime"/>
    <property type="match status" value="1"/>
</dbReference>
<evidence type="ECO:0000256" key="8">
    <source>
        <dbReference type="ARBA" id="ARBA00023065"/>
    </source>
</evidence>
<comment type="function">
    <text evidence="11 13">F(1)F(0) ATP synthase produces ATP from ADP in the presence of a proton or sodium gradient. F-type ATPases consist of two structural domains, F(1) containing the extramembraneous catalytic core and F(0) containing the membrane proton channel, linked together by a central stalk and a peripheral stalk. During catalysis, ATP synthesis in the catalytic domain of F(1) is coupled via a rotary mechanism of the central stalk subunits to proton translocation.</text>
</comment>
<keyword evidence="3 13" id="KW-1003">Cell membrane</keyword>
<evidence type="ECO:0000313" key="16">
    <source>
        <dbReference type="EMBL" id="MBO8414617.1"/>
    </source>
</evidence>
<accession>A0A9D9D926</accession>
<dbReference type="InterPro" id="IPR050059">
    <property type="entry name" value="ATP_synthase_B_chain"/>
</dbReference>
<comment type="caution">
    <text evidence="16">The sequence shown here is derived from an EMBL/GenBank/DDBJ whole genome shotgun (WGS) entry which is preliminary data.</text>
</comment>
<proteinExistence type="inferred from homology"/>
<feature type="transmembrane region" description="Helical" evidence="13">
    <location>
        <begin position="28"/>
        <end position="50"/>
    </location>
</feature>
<evidence type="ECO:0000256" key="15">
    <source>
        <dbReference type="SAM" id="Coils"/>
    </source>
</evidence>
<keyword evidence="15" id="KW-0175">Coiled coil</keyword>
<keyword evidence="5 13" id="KW-0812">Transmembrane</keyword>
<evidence type="ECO:0000256" key="9">
    <source>
        <dbReference type="ARBA" id="ARBA00023136"/>
    </source>
</evidence>
<evidence type="ECO:0000256" key="5">
    <source>
        <dbReference type="ARBA" id="ARBA00022692"/>
    </source>
</evidence>
<keyword evidence="10 13" id="KW-0066">ATP synthesis</keyword>
<dbReference type="PANTHER" id="PTHR33445:SF1">
    <property type="entry name" value="ATP SYNTHASE SUBUNIT B"/>
    <property type="match status" value="1"/>
</dbReference>
<dbReference type="EMBL" id="JADING010000116">
    <property type="protein sequence ID" value="MBO8414617.1"/>
    <property type="molecule type" value="Genomic_DNA"/>
</dbReference>
<dbReference type="Proteomes" id="UP000823629">
    <property type="component" value="Unassembled WGS sequence"/>
</dbReference>
<keyword evidence="8 13" id="KW-0406">Ion transport</keyword>
<evidence type="ECO:0000256" key="14">
    <source>
        <dbReference type="RuleBase" id="RU003848"/>
    </source>
</evidence>
<reference evidence="16" key="1">
    <citation type="submission" date="2020-10" db="EMBL/GenBank/DDBJ databases">
        <authorList>
            <person name="Gilroy R."/>
        </authorList>
    </citation>
    <scope>NUCLEOTIDE SEQUENCE</scope>
    <source>
        <strain evidence="16">1748</strain>
    </source>
</reference>
<protein>
    <recommendedName>
        <fullName evidence="13">ATP synthase subunit b</fullName>
    </recommendedName>
    <alternativeName>
        <fullName evidence="13">ATP synthase F(0) sector subunit b</fullName>
    </alternativeName>
    <alternativeName>
        <fullName evidence="13">ATPase subunit I</fullName>
    </alternativeName>
    <alternativeName>
        <fullName evidence="13">F-type ATPase subunit b</fullName>
        <shortName evidence="13">F-ATPase subunit b</shortName>
    </alternativeName>
</protein>
<keyword evidence="2 13" id="KW-0813">Transport</keyword>
<comment type="subcellular location">
    <subcellularLocation>
        <location evidence="13">Cell membrane</location>
        <topology evidence="13">Single-pass membrane protein</topology>
    </subcellularLocation>
    <subcellularLocation>
        <location evidence="12">Endomembrane system</location>
        <topology evidence="12">Single-pass membrane protein</topology>
    </subcellularLocation>
</comment>
<dbReference type="GO" id="GO:0046961">
    <property type="term" value="F:proton-transporting ATPase activity, rotational mechanism"/>
    <property type="evidence" value="ECO:0007669"/>
    <property type="project" value="TreeGrafter"/>
</dbReference>
<dbReference type="GO" id="GO:0012505">
    <property type="term" value="C:endomembrane system"/>
    <property type="evidence" value="ECO:0007669"/>
    <property type="project" value="UniProtKB-SubCell"/>
</dbReference>
<keyword evidence="4 13" id="KW-0138">CF(0)</keyword>
<dbReference type="CDD" id="cd06503">
    <property type="entry name" value="ATP-synt_Fo_b"/>
    <property type="match status" value="1"/>
</dbReference>
<evidence type="ECO:0000256" key="6">
    <source>
        <dbReference type="ARBA" id="ARBA00022781"/>
    </source>
</evidence>
<evidence type="ECO:0000256" key="7">
    <source>
        <dbReference type="ARBA" id="ARBA00022989"/>
    </source>
</evidence>
<gene>
    <name evidence="13 16" type="primary">atpF</name>
    <name evidence="16" type="ORF">IAC78_04025</name>
</gene>
<evidence type="ECO:0000256" key="13">
    <source>
        <dbReference type="HAMAP-Rule" id="MF_01398"/>
    </source>
</evidence>
<dbReference type="GO" id="GO:0005886">
    <property type="term" value="C:plasma membrane"/>
    <property type="evidence" value="ECO:0007669"/>
    <property type="project" value="UniProtKB-SubCell"/>
</dbReference>